<accession>A0A5M7BCC1</accession>
<dbReference type="Proteomes" id="UP000315145">
    <property type="component" value="Unassembled WGS sequence"/>
</dbReference>
<dbReference type="OrthoDB" id="849076at2"/>
<evidence type="ECO:0000256" key="1">
    <source>
        <dbReference type="ARBA" id="ARBA00022729"/>
    </source>
</evidence>
<proteinExistence type="predicted"/>
<organism evidence="3 6">
    <name type="scientific">Algibacter amylolyticus</name>
    <dbReference type="NCBI Taxonomy" id="1608400"/>
    <lineage>
        <taxon>Bacteria</taxon>
        <taxon>Pseudomonadati</taxon>
        <taxon>Bacteroidota</taxon>
        <taxon>Flavobacteriia</taxon>
        <taxon>Flavobacteriales</taxon>
        <taxon>Flavobacteriaceae</taxon>
        <taxon>Algibacter</taxon>
    </lineage>
</organism>
<dbReference type="RefSeq" id="WP_144116338.1">
    <property type="nucleotide sequence ID" value="NZ_JACHGE010000006.1"/>
</dbReference>
<dbReference type="EMBL" id="VMBF01000005">
    <property type="protein sequence ID" value="TSJ75960.1"/>
    <property type="molecule type" value="Genomic_DNA"/>
</dbReference>
<dbReference type="Pfam" id="PF18962">
    <property type="entry name" value="Por_Secre_tail"/>
    <property type="match status" value="1"/>
</dbReference>
<reference evidence="4 5" key="2">
    <citation type="submission" date="2019-07" db="EMBL/GenBank/DDBJ databases">
        <title>Algibacter marinivivus sp. nov., isolated from the surface of a marine red alga.</title>
        <authorList>
            <person name="Zhong X."/>
            <person name="Xu W."/>
            <person name="Zhang Y."/>
            <person name="Zhang Q."/>
            <person name="Du Z."/>
        </authorList>
    </citation>
    <scope>NUCLEOTIDE SEQUENCE [LARGE SCALE GENOMIC DNA]</scope>
    <source>
        <strain evidence="4 5">RU-4-M-4</strain>
    </source>
</reference>
<protein>
    <submittedName>
        <fullName evidence="3">T9SS type A sorting domain-containing protein</fullName>
    </submittedName>
</protein>
<dbReference type="EMBL" id="VWRS01000005">
    <property type="protein sequence ID" value="KAA5824795.1"/>
    <property type="molecule type" value="Genomic_DNA"/>
</dbReference>
<comment type="caution">
    <text evidence="3">The sequence shown here is derived from an EMBL/GenBank/DDBJ whole genome shotgun (WGS) entry which is preliminary data.</text>
</comment>
<gene>
    <name evidence="3" type="ORF">F2B50_08930</name>
    <name evidence="4" type="ORF">FPF71_08930</name>
</gene>
<keyword evidence="1" id="KW-0732">Signal</keyword>
<dbReference type="NCBIfam" id="TIGR04183">
    <property type="entry name" value="Por_Secre_tail"/>
    <property type="match status" value="1"/>
</dbReference>
<name>A0A5M7BCC1_9FLAO</name>
<dbReference type="AlphaFoldDB" id="A0A5M7BCC1"/>
<dbReference type="Proteomes" id="UP000322315">
    <property type="component" value="Unassembled WGS sequence"/>
</dbReference>
<reference evidence="3" key="3">
    <citation type="submission" date="2019-09" db="EMBL/GenBank/DDBJ databases">
        <authorList>
            <person name="Zhang D.-C."/>
        </authorList>
    </citation>
    <scope>NUCLEOTIDE SEQUENCE</scope>
    <source>
        <strain evidence="3">RU-4-M-4</strain>
    </source>
</reference>
<reference evidence="3 6" key="1">
    <citation type="journal article" date="2015" name="Int. J. Syst. Evol. Microbiol.">
        <title>Algibacter amylolyticus sp. nov., isolated from intertidal sediment.</title>
        <authorList>
            <person name="Zhang D.C."/>
            <person name="Wu J."/>
            <person name="Neuner K."/>
            <person name="Yao J."/>
            <person name="Margesin R."/>
        </authorList>
    </citation>
    <scope>NUCLEOTIDE SEQUENCE [LARGE SCALE GENOMIC DNA]</scope>
    <source>
        <strain evidence="3 6">RU-4-M-4</strain>
    </source>
</reference>
<sequence>MKKSTLLPQLIYVFFTFQILLCNNILAQNQEECFDYNKTALFTGLWFGDGEAKFENSKIIDGVTYHGGKIWAIKEYRDEVVEAFGDGYGIEGIYWDLERYENIKKELNTTPLPTSAEGTAIEKRLNNIIFWVHPDGTFKDFDPTHAQSTSPIIAAPAEVVDTRSKVLSWMMGVVYTEGFRGGRIIDDRGDIALEKMQKAFDLIKTAGFETATLTREDKNTSTPKYAIKIKEPDFKILHALPFRRWHRVPGMPPAVNGEVSPPSDVVQYPSCFLSINSINQEDKLVIKNPLNQGDSLTIKLPNGLQTAECKIFDIQGKVIDKFNITGNVQTYPQTAKLSNGLYFIKVYFEGQVKSIKLIIK</sequence>
<evidence type="ECO:0000313" key="4">
    <source>
        <dbReference type="EMBL" id="TSJ75960.1"/>
    </source>
</evidence>
<feature type="domain" description="Secretion system C-terminal sorting" evidence="2">
    <location>
        <begin position="288"/>
        <end position="359"/>
    </location>
</feature>
<evidence type="ECO:0000313" key="6">
    <source>
        <dbReference type="Proteomes" id="UP000322315"/>
    </source>
</evidence>
<evidence type="ECO:0000313" key="5">
    <source>
        <dbReference type="Proteomes" id="UP000315145"/>
    </source>
</evidence>
<evidence type="ECO:0000313" key="3">
    <source>
        <dbReference type="EMBL" id="KAA5824795.1"/>
    </source>
</evidence>
<evidence type="ECO:0000259" key="2">
    <source>
        <dbReference type="Pfam" id="PF18962"/>
    </source>
</evidence>
<keyword evidence="5" id="KW-1185">Reference proteome</keyword>
<dbReference type="InterPro" id="IPR026444">
    <property type="entry name" value="Secre_tail"/>
</dbReference>